<dbReference type="Gene3D" id="3.20.20.370">
    <property type="entry name" value="Glycoside hydrolase/deacetylase"/>
    <property type="match status" value="1"/>
</dbReference>
<dbReference type="AlphaFoldDB" id="A0AAD9ITC6"/>
<comment type="caution">
    <text evidence="3">The sequence shown here is derived from an EMBL/GenBank/DDBJ whole genome shotgun (WGS) entry which is preliminary data.</text>
</comment>
<dbReference type="PANTHER" id="PTHR45985">
    <property type="match status" value="1"/>
</dbReference>
<feature type="signal peptide" evidence="1">
    <location>
        <begin position="1"/>
        <end position="24"/>
    </location>
</feature>
<organism evidence="3 4">
    <name type="scientific">Paralvinella palmiformis</name>
    <dbReference type="NCBI Taxonomy" id="53620"/>
    <lineage>
        <taxon>Eukaryota</taxon>
        <taxon>Metazoa</taxon>
        <taxon>Spiralia</taxon>
        <taxon>Lophotrochozoa</taxon>
        <taxon>Annelida</taxon>
        <taxon>Polychaeta</taxon>
        <taxon>Sedentaria</taxon>
        <taxon>Canalipalpata</taxon>
        <taxon>Terebellida</taxon>
        <taxon>Terebelliformia</taxon>
        <taxon>Alvinellidae</taxon>
        <taxon>Paralvinella</taxon>
    </lineage>
</organism>
<dbReference type="InterPro" id="IPR011330">
    <property type="entry name" value="Glyco_hydro/deAcase_b/a-brl"/>
</dbReference>
<proteinExistence type="predicted"/>
<feature type="chain" id="PRO_5041993788" description="NodB homology domain-containing protein" evidence="1">
    <location>
        <begin position="25"/>
        <end position="225"/>
    </location>
</feature>
<keyword evidence="4" id="KW-1185">Reference proteome</keyword>
<dbReference type="PANTHER" id="PTHR45985:SF12">
    <property type="entry name" value="CHITIN DEACETYLASE-LIKE 5, ISOFORM B"/>
    <property type="match status" value="1"/>
</dbReference>
<reference evidence="3" key="1">
    <citation type="journal article" date="2023" name="Mol. Biol. Evol.">
        <title>Third-Generation Sequencing Reveals the Adaptive Role of the Epigenome in Three Deep-Sea Polychaetes.</title>
        <authorList>
            <person name="Perez M."/>
            <person name="Aroh O."/>
            <person name="Sun Y."/>
            <person name="Lan Y."/>
            <person name="Juniper S.K."/>
            <person name="Young C.R."/>
            <person name="Angers B."/>
            <person name="Qian P.Y."/>
        </authorList>
    </citation>
    <scope>NUCLEOTIDE SEQUENCE</scope>
    <source>
        <strain evidence="3">P08H-3</strain>
    </source>
</reference>
<dbReference type="InterPro" id="IPR002509">
    <property type="entry name" value="NODB_dom"/>
</dbReference>
<dbReference type="SUPFAM" id="SSF88713">
    <property type="entry name" value="Glycoside hydrolase/deacetylase"/>
    <property type="match status" value="1"/>
</dbReference>
<gene>
    <name evidence="3" type="ORF">LSH36_1385g00016</name>
</gene>
<dbReference type="Pfam" id="PF01522">
    <property type="entry name" value="Polysacc_deac_1"/>
    <property type="match status" value="1"/>
</dbReference>
<sequence>MGFRHWSALFFLVCCLCVINVQRGSLIRSRNSAKWHPRSRSKVCVPRDCQLPDCYCAGKTGPSHLKNYQIPQMVMMTFDDAVNERVYEFYERLLTKKRLNPNGCPISLTFYLSHNWTDYELVKDLYRSGHEIASHSITHRMPQSWWTHASLKDWQREIGGQRRNIVTKAHVPRSEVKGMRVPFLELGGEKAVQDDGRSRLPVRLVVHDRPVRRRWSLAVHVGLSA</sequence>
<evidence type="ECO:0000313" key="4">
    <source>
        <dbReference type="Proteomes" id="UP001208570"/>
    </source>
</evidence>
<evidence type="ECO:0000256" key="1">
    <source>
        <dbReference type="SAM" id="SignalP"/>
    </source>
</evidence>
<dbReference type="EMBL" id="JAODUP010001384">
    <property type="protein sequence ID" value="KAK2140344.1"/>
    <property type="molecule type" value="Genomic_DNA"/>
</dbReference>
<dbReference type="InterPro" id="IPR052740">
    <property type="entry name" value="CE4"/>
</dbReference>
<name>A0AAD9ITC6_9ANNE</name>
<evidence type="ECO:0000313" key="3">
    <source>
        <dbReference type="EMBL" id="KAK2140344.1"/>
    </source>
</evidence>
<dbReference type="GO" id="GO:0005975">
    <property type="term" value="P:carbohydrate metabolic process"/>
    <property type="evidence" value="ECO:0007669"/>
    <property type="project" value="InterPro"/>
</dbReference>
<dbReference type="Proteomes" id="UP001208570">
    <property type="component" value="Unassembled WGS sequence"/>
</dbReference>
<keyword evidence="1" id="KW-0732">Signal</keyword>
<evidence type="ECO:0000259" key="2">
    <source>
        <dbReference type="Pfam" id="PF01522"/>
    </source>
</evidence>
<accession>A0AAD9ITC6</accession>
<dbReference type="GO" id="GO:0016810">
    <property type="term" value="F:hydrolase activity, acting on carbon-nitrogen (but not peptide) bonds"/>
    <property type="evidence" value="ECO:0007669"/>
    <property type="project" value="InterPro"/>
</dbReference>
<protein>
    <recommendedName>
        <fullName evidence="2">NodB homology domain-containing protein</fullName>
    </recommendedName>
</protein>
<feature type="domain" description="NodB homology" evidence="2">
    <location>
        <begin position="71"/>
        <end position="183"/>
    </location>
</feature>